<evidence type="ECO:0000256" key="7">
    <source>
        <dbReference type="ARBA" id="ARBA00022840"/>
    </source>
</evidence>
<evidence type="ECO:0000256" key="12">
    <source>
        <dbReference type="ARBA" id="ARBA00034808"/>
    </source>
</evidence>
<dbReference type="InterPro" id="IPR014016">
    <property type="entry name" value="UvrD-like_ATP-bd"/>
</dbReference>
<feature type="binding site" evidence="15">
    <location>
        <begin position="42"/>
        <end position="49"/>
    </location>
    <ligand>
        <name>ATP</name>
        <dbReference type="ChEBI" id="CHEBI:30616"/>
    </ligand>
</feature>
<keyword evidence="7 15" id="KW-0067">ATP-binding</keyword>
<evidence type="ECO:0000256" key="14">
    <source>
        <dbReference type="ARBA" id="ARBA00048988"/>
    </source>
</evidence>
<feature type="domain" description="UvrD-like helicase C-terminal" evidence="17">
    <location>
        <begin position="499"/>
        <end position="761"/>
    </location>
</feature>
<dbReference type="RefSeq" id="WP_208605341.1">
    <property type="nucleotide sequence ID" value="NZ_FNTJ01000003.1"/>
</dbReference>
<dbReference type="Pfam" id="PF00580">
    <property type="entry name" value="UvrD-helicase"/>
    <property type="match status" value="1"/>
</dbReference>
<dbReference type="EMBL" id="FNTJ01000003">
    <property type="protein sequence ID" value="SED30916.1"/>
    <property type="molecule type" value="Genomic_DNA"/>
</dbReference>
<dbReference type="PROSITE" id="PS51198">
    <property type="entry name" value="UVRD_HELICASE_ATP_BIND"/>
    <property type="match status" value="1"/>
</dbReference>
<dbReference type="Pfam" id="PF13361">
    <property type="entry name" value="UvrD_C"/>
    <property type="match status" value="1"/>
</dbReference>
<evidence type="ECO:0000259" key="16">
    <source>
        <dbReference type="PROSITE" id="PS51198"/>
    </source>
</evidence>
<keyword evidence="9" id="KW-0234">DNA repair</keyword>
<evidence type="ECO:0000256" key="3">
    <source>
        <dbReference type="ARBA" id="ARBA00022763"/>
    </source>
</evidence>
<evidence type="ECO:0000256" key="15">
    <source>
        <dbReference type="PROSITE-ProRule" id="PRU00560"/>
    </source>
</evidence>
<evidence type="ECO:0000256" key="4">
    <source>
        <dbReference type="ARBA" id="ARBA00022801"/>
    </source>
</evidence>
<reference evidence="19" key="1">
    <citation type="submission" date="2016-10" db="EMBL/GenBank/DDBJ databases">
        <authorList>
            <person name="Varghese N."/>
            <person name="Submissions S."/>
        </authorList>
    </citation>
    <scope>NUCLEOTIDE SEQUENCE [LARGE SCALE GENOMIC DNA]</scope>
    <source>
        <strain evidence="19">DSM 9751</strain>
    </source>
</reference>
<dbReference type="InterPro" id="IPR011604">
    <property type="entry name" value="PDDEXK-like_dom_sf"/>
</dbReference>
<gene>
    <name evidence="18" type="ORF">SAMN05216178_6723</name>
</gene>
<comment type="catalytic activity">
    <reaction evidence="11">
        <text>Couples ATP hydrolysis with the unwinding of duplex DNA by translocating in the 3'-5' direction.</text>
        <dbReference type="EC" id="5.6.2.4"/>
    </reaction>
</comment>
<keyword evidence="10" id="KW-0413">Isomerase</keyword>
<evidence type="ECO:0000256" key="11">
    <source>
        <dbReference type="ARBA" id="ARBA00034617"/>
    </source>
</evidence>
<comment type="catalytic activity">
    <reaction evidence="14">
        <text>ATP + H2O = ADP + phosphate + H(+)</text>
        <dbReference type="Rhea" id="RHEA:13065"/>
        <dbReference type="ChEBI" id="CHEBI:15377"/>
        <dbReference type="ChEBI" id="CHEBI:15378"/>
        <dbReference type="ChEBI" id="CHEBI:30616"/>
        <dbReference type="ChEBI" id="CHEBI:43474"/>
        <dbReference type="ChEBI" id="CHEBI:456216"/>
        <dbReference type="EC" id="5.6.2.4"/>
    </reaction>
</comment>
<evidence type="ECO:0000256" key="10">
    <source>
        <dbReference type="ARBA" id="ARBA00023235"/>
    </source>
</evidence>
<keyword evidence="2 15" id="KW-0547">Nucleotide-binding</keyword>
<evidence type="ECO:0000259" key="17">
    <source>
        <dbReference type="PROSITE" id="PS51217"/>
    </source>
</evidence>
<dbReference type="Gene3D" id="3.40.50.300">
    <property type="entry name" value="P-loop containing nucleotide triphosphate hydrolases"/>
    <property type="match status" value="4"/>
</dbReference>
<dbReference type="InterPro" id="IPR000212">
    <property type="entry name" value="DNA_helicase_UvrD/REP"/>
</dbReference>
<feature type="domain" description="UvrD-like helicase ATP-binding" evidence="16">
    <location>
        <begin position="21"/>
        <end position="498"/>
    </location>
</feature>
<evidence type="ECO:0000256" key="8">
    <source>
        <dbReference type="ARBA" id="ARBA00023125"/>
    </source>
</evidence>
<keyword evidence="5 15" id="KW-0347">Helicase</keyword>
<name>A0A1H4ZL24_9PSED</name>
<keyword evidence="4 15" id="KW-0378">Hydrolase</keyword>
<dbReference type="SUPFAM" id="SSF52540">
    <property type="entry name" value="P-loop containing nucleoside triphosphate hydrolases"/>
    <property type="match status" value="1"/>
</dbReference>
<keyword evidence="3" id="KW-0227">DNA damage</keyword>
<dbReference type="GO" id="GO:0043138">
    <property type="term" value="F:3'-5' DNA helicase activity"/>
    <property type="evidence" value="ECO:0007669"/>
    <property type="project" value="UniProtKB-EC"/>
</dbReference>
<dbReference type="GO" id="GO:0004527">
    <property type="term" value="F:exonuclease activity"/>
    <property type="evidence" value="ECO:0007669"/>
    <property type="project" value="UniProtKB-KW"/>
</dbReference>
<evidence type="ECO:0000256" key="9">
    <source>
        <dbReference type="ARBA" id="ARBA00023204"/>
    </source>
</evidence>
<proteinExistence type="predicted"/>
<evidence type="ECO:0000313" key="18">
    <source>
        <dbReference type="EMBL" id="SED30916.1"/>
    </source>
</evidence>
<evidence type="ECO:0000256" key="13">
    <source>
        <dbReference type="ARBA" id="ARBA00034923"/>
    </source>
</evidence>
<keyword evidence="6" id="KW-0269">Exonuclease</keyword>
<evidence type="ECO:0000256" key="1">
    <source>
        <dbReference type="ARBA" id="ARBA00022722"/>
    </source>
</evidence>
<dbReference type="InterPro" id="IPR027417">
    <property type="entry name" value="P-loop_NTPase"/>
</dbReference>
<dbReference type="InterPro" id="IPR014017">
    <property type="entry name" value="DNA_helicase_UvrD-like_C"/>
</dbReference>
<dbReference type="Proteomes" id="UP000198982">
    <property type="component" value="Unassembled WGS sequence"/>
</dbReference>
<keyword evidence="8" id="KW-0238">DNA-binding</keyword>
<dbReference type="PROSITE" id="PS51217">
    <property type="entry name" value="UVRD_HELICASE_CTER"/>
    <property type="match status" value="1"/>
</dbReference>
<dbReference type="Gene3D" id="3.90.320.10">
    <property type="match status" value="1"/>
</dbReference>
<evidence type="ECO:0000256" key="6">
    <source>
        <dbReference type="ARBA" id="ARBA00022839"/>
    </source>
</evidence>
<keyword evidence="19" id="KW-1185">Reference proteome</keyword>
<organism evidence="18 19">
    <name type="scientific">Pseudomonas saponiphila</name>
    <dbReference type="NCBI Taxonomy" id="556534"/>
    <lineage>
        <taxon>Bacteria</taxon>
        <taxon>Pseudomonadati</taxon>
        <taxon>Pseudomonadota</taxon>
        <taxon>Gammaproteobacteria</taxon>
        <taxon>Pseudomonadales</taxon>
        <taxon>Pseudomonadaceae</taxon>
        <taxon>Pseudomonas</taxon>
    </lineage>
</organism>
<keyword evidence="1" id="KW-0540">Nuclease</keyword>
<dbReference type="EC" id="5.6.2.4" evidence="12"/>
<protein>
    <recommendedName>
        <fullName evidence="12">DNA 3'-5' helicase</fullName>
        <ecNumber evidence="12">5.6.2.4</ecNumber>
    </recommendedName>
    <alternativeName>
        <fullName evidence="13">DNA 3'-5' helicase II</fullName>
    </alternativeName>
</protein>
<dbReference type="PANTHER" id="PTHR11070:SF2">
    <property type="entry name" value="ATP-DEPENDENT DNA HELICASE SRS2"/>
    <property type="match status" value="1"/>
</dbReference>
<evidence type="ECO:0000256" key="5">
    <source>
        <dbReference type="ARBA" id="ARBA00022806"/>
    </source>
</evidence>
<evidence type="ECO:0000313" key="19">
    <source>
        <dbReference type="Proteomes" id="UP000198982"/>
    </source>
</evidence>
<dbReference type="PANTHER" id="PTHR11070">
    <property type="entry name" value="UVRD / RECB / PCRA DNA HELICASE FAMILY MEMBER"/>
    <property type="match status" value="1"/>
</dbReference>
<dbReference type="GO" id="GO:0016887">
    <property type="term" value="F:ATP hydrolysis activity"/>
    <property type="evidence" value="ECO:0007669"/>
    <property type="project" value="RHEA"/>
</dbReference>
<dbReference type="GO" id="GO:0003677">
    <property type="term" value="F:DNA binding"/>
    <property type="evidence" value="ECO:0007669"/>
    <property type="project" value="UniProtKB-KW"/>
</dbReference>
<dbReference type="GO" id="GO:0000725">
    <property type="term" value="P:recombinational repair"/>
    <property type="evidence" value="ECO:0007669"/>
    <property type="project" value="TreeGrafter"/>
</dbReference>
<sequence>MNAFAGHLSLEPILAAVAASNPHDGQARADAMDPRRSVVCLAPAGSGKTTELIYRMLACLSVAMRPEEVLAITFTTLAAGEIKERIIDALSLAAGGVEPQSVHEKPLYALGQIVLKRDAELGWNLLVNPGRLRIMTFDSFSAYLAGKTPIMSGLGGGQTTDDPHLLYRQAILETLGSVNDDSAPEELRAALEAVLGFAKNQFEKLVPMFSTLLAKRDQWAHEIIGLDVAEMQMALAHSVAFELQKSLGDLSNGHIDALINVVADAASELPGFEWAANVPADRTSEAYCNFIRDFSSFILTSDGKLRATVNAKNGFPAGHSLTKRMNEVLKELKGTEESTRYAEALNAIQCLPEVEFAEFSAEMCGHFTVILRYLLANLTLAFEDNAALDFPEVAARAIQALGVGAEIGDALLEEDRINHILVDEVQDSSPNQYYLLSKLTADWSHGDGRSIFFCGDKSQSIYLFRNATPETFNEIIRSKRFGNLELELINLVVNFRSMPAVVEWNNQCYSKVFADSDIPFIPSVPARSGAGAVTVKPISTGALGEAEAVADQIDGLIKADAEASIAILVRARSHIKHILPALKARGITASGQNIDPLSESSPVSEVVALVRSLWHLADRSSWFCLLRAAFVGLSWEDCVTVARGDRIVLHSLKNPAVQAKLSPEGAIRVAAFLKAYDAVTGSSRGDDLSWAAKALWVGLGGAASVDSTELDDVLTVFALLLKHTVNGCLEKPQAFFRAIDSLYATPKPGRVVIMTIHNSKGLEFDHVIIPALNSRGASDDAPLFYWKRINDIFVLAPNPGSQCADNAPEKRLFNYLGRKVKAEINDEIARLAYVMTTRAKVTCTLYATYEKLDEKTEASYAKGSVLESLWPAIEADIRNVQPGIPLQEDVDVGVPSKARLSPGFSFQLPAGVFIPASGNEHAPSENDLNDEGRDEQGNDLCARLEGIVYHKVVEIIGRDGVDLWSVEKVSGKQAAIAAMMRREGYPSESLNAGVQRVIALVVNTLQSAHGQWILKKRDNGGQEVQVSAYRGGRWVHRIIDKSFVEDGYFWIVDWKSPAPKEGVSIEAFVEAEVSRYRAKMEEYRQGVIDAGVDLPVRLALYFPAVDCLREIG</sequence>
<evidence type="ECO:0000256" key="2">
    <source>
        <dbReference type="ARBA" id="ARBA00022741"/>
    </source>
</evidence>
<dbReference type="GO" id="GO:0005524">
    <property type="term" value="F:ATP binding"/>
    <property type="evidence" value="ECO:0007669"/>
    <property type="project" value="UniProtKB-UniRule"/>
</dbReference>
<dbReference type="AlphaFoldDB" id="A0A1H4ZL24"/>
<accession>A0A1H4ZL24</accession>